<evidence type="ECO:0000313" key="1">
    <source>
        <dbReference type="EMBL" id="SHI18787.1"/>
    </source>
</evidence>
<organism evidence="1 2">
    <name type="scientific">Pollutimonas bauzanensis</name>
    <dbReference type="NCBI Taxonomy" id="658167"/>
    <lineage>
        <taxon>Bacteria</taxon>
        <taxon>Pseudomonadati</taxon>
        <taxon>Pseudomonadota</taxon>
        <taxon>Betaproteobacteria</taxon>
        <taxon>Burkholderiales</taxon>
        <taxon>Alcaligenaceae</taxon>
        <taxon>Pollutimonas</taxon>
    </lineage>
</organism>
<dbReference type="Gene3D" id="3.40.50.150">
    <property type="entry name" value="Vaccinia Virus protein VP39"/>
    <property type="match status" value="1"/>
</dbReference>
<dbReference type="InterPro" id="IPR029063">
    <property type="entry name" value="SAM-dependent_MTases_sf"/>
</dbReference>
<dbReference type="AlphaFoldDB" id="A0A1M5Z3D7"/>
<dbReference type="GO" id="GO:0008168">
    <property type="term" value="F:methyltransferase activity"/>
    <property type="evidence" value="ECO:0007669"/>
    <property type="project" value="UniProtKB-KW"/>
</dbReference>
<keyword evidence="1" id="KW-0808">Transferase</keyword>
<dbReference type="SUPFAM" id="SSF53335">
    <property type="entry name" value="S-adenosyl-L-methionine-dependent methyltransferases"/>
    <property type="match status" value="1"/>
</dbReference>
<dbReference type="Proteomes" id="UP000184226">
    <property type="component" value="Unassembled WGS sequence"/>
</dbReference>
<evidence type="ECO:0000313" key="2">
    <source>
        <dbReference type="Proteomes" id="UP000184226"/>
    </source>
</evidence>
<dbReference type="EMBL" id="FQXE01000012">
    <property type="protein sequence ID" value="SHI18787.1"/>
    <property type="molecule type" value="Genomic_DNA"/>
</dbReference>
<protein>
    <submittedName>
        <fullName evidence="1">Methyltransferase domain-containing protein</fullName>
    </submittedName>
</protein>
<sequence length="373" mass="41304">MFQYFFNVRAGGAVLNTLSSVLVFPIDMAQSVAFAVTARELGLKVIMATSDIMESAKRSEDVVHLPYITDPKFNDAFICLLKRERITQVFTPHATIWSYFQSLSQDDGFSVKFKVCNESPIAMDKKPFDVAYEWAESCIFGLNMSAEELAAPLSPHLYANLHLAFNRIPGQSDDCKLSLLAHIARQSLQGDVIEIGSYYGRSAFALAWLAKWHNLGTVICIDPWKAESSRDQGIAAKLVNQAGEELDWDQVFLGFIASVGSFHNVNYIRNSSMLALSEYRLAASAGLIQSDEFGATPVCGSISILHIDGNHKYEEIKQDILAWVPLVKKGGWVLVDDYLWAFGDGPKQAGDELLQERAIKTAFVAGDTLCIQL</sequence>
<accession>A0A1M5Z3D7</accession>
<reference evidence="1 2" key="1">
    <citation type="submission" date="2016-11" db="EMBL/GenBank/DDBJ databases">
        <authorList>
            <person name="Jaros S."/>
            <person name="Januszkiewicz K."/>
            <person name="Wedrychowicz H."/>
        </authorList>
    </citation>
    <scope>NUCLEOTIDE SEQUENCE [LARGE SCALE GENOMIC DNA]</scope>
    <source>
        <strain evidence="1 2">CGMCC 1.10190</strain>
    </source>
</reference>
<name>A0A1M5Z3D7_9BURK</name>
<dbReference type="OrthoDB" id="8642125at2"/>
<dbReference type="GO" id="GO:0032259">
    <property type="term" value="P:methylation"/>
    <property type="evidence" value="ECO:0007669"/>
    <property type="project" value="UniProtKB-KW"/>
</dbReference>
<keyword evidence="1" id="KW-0489">Methyltransferase</keyword>
<dbReference type="STRING" id="658167.SAMN04488135_11239"/>
<keyword evidence="2" id="KW-1185">Reference proteome</keyword>
<gene>
    <name evidence="1" type="ORF">SAMN04488135_11239</name>
</gene>
<dbReference type="Pfam" id="PF13578">
    <property type="entry name" value="Methyltransf_24"/>
    <property type="match status" value="1"/>
</dbReference>
<proteinExistence type="predicted"/>